<keyword evidence="4" id="KW-1185">Reference proteome</keyword>
<dbReference type="EMBL" id="BAAALF010000314">
    <property type="protein sequence ID" value="GAA1069178.1"/>
    <property type="molecule type" value="Genomic_DNA"/>
</dbReference>
<accession>A0ABN1T7Z4</accession>
<feature type="region of interest" description="Disordered" evidence="1">
    <location>
        <begin position="32"/>
        <end position="51"/>
    </location>
</feature>
<evidence type="ECO:0000256" key="2">
    <source>
        <dbReference type="SAM" id="Phobius"/>
    </source>
</evidence>
<keyword evidence="2" id="KW-0472">Membrane</keyword>
<evidence type="ECO:0000313" key="3">
    <source>
        <dbReference type="EMBL" id="GAA1069178.1"/>
    </source>
</evidence>
<sequence>MHGPAVLSWLLALLTAATGALCLARLRRPPAGPTAAGHAGHGHGPGRESDAAEAAMGLGSAAMITLGDRLPPPLWAGLFGLLAVGFLLAAAARGPAGLRAHRLHHAVGALAMAYMALAMTAGVPHAHPGMAMPMGRPAVTGVLLLYFGGYALWAGSRLLTVPGPALVAGPGGTRATAAPGGGPAAGSGPGAPWLGGALPRACRLAMGVGMFAMLLVL</sequence>
<reference evidence="3 4" key="1">
    <citation type="journal article" date="2019" name="Int. J. Syst. Evol. Microbiol.">
        <title>The Global Catalogue of Microorganisms (GCM) 10K type strain sequencing project: providing services to taxonomists for standard genome sequencing and annotation.</title>
        <authorList>
            <consortium name="The Broad Institute Genomics Platform"/>
            <consortium name="The Broad Institute Genome Sequencing Center for Infectious Disease"/>
            <person name="Wu L."/>
            <person name="Ma J."/>
        </authorList>
    </citation>
    <scope>NUCLEOTIDE SEQUENCE [LARGE SCALE GENOMIC DNA]</scope>
    <source>
        <strain evidence="3 4">JCM 13004</strain>
    </source>
</reference>
<dbReference type="InterPro" id="IPR033458">
    <property type="entry name" value="DUF5134"/>
</dbReference>
<feature type="transmembrane region" description="Helical" evidence="2">
    <location>
        <begin position="135"/>
        <end position="153"/>
    </location>
</feature>
<dbReference type="Proteomes" id="UP001500037">
    <property type="component" value="Unassembled WGS sequence"/>
</dbReference>
<evidence type="ECO:0000313" key="4">
    <source>
        <dbReference type="Proteomes" id="UP001500037"/>
    </source>
</evidence>
<protein>
    <recommendedName>
        <fullName evidence="5">DUF5134 domain-containing protein</fullName>
    </recommendedName>
</protein>
<dbReference type="RefSeq" id="WP_344446875.1">
    <property type="nucleotide sequence ID" value="NZ_BAAALF010000314.1"/>
</dbReference>
<evidence type="ECO:0000256" key="1">
    <source>
        <dbReference type="SAM" id="MobiDB-lite"/>
    </source>
</evidence>
<keyword evidence="2" id="KW-0812">Transmembrane</keyword>
<feature type="transmembrane region" description="Helical" evidence="2">
    <location>
        <begin position="73"/>
        <end position="91"/>
    </location>
</feature>
<feature type="transmembrane region" description="Helical" evidence="2">
    <location>
        <begin position="103"/>
        <end position="123"/>
    </location>
</feature>
<organism evidence="3 4">
    <name type="scientific">Kitasatospora nipponensis</name>
    <dbReference type="NCBI Taxonomy" id="258049"/>
    <lineage>
        <taxon>Bacteria</taxon>
        <taxon>Bacillati</taxon>
        <taxon>Actinomycetota</taxon>
        <taxon>Actinomycetes</taxon>
        <taxon>Kitasatosporales</taxon>
        <taxon>Streptomycetaceae</taxon>
        <taxon>Kitasatospora</taxon>
    </lineage>
</organism>
<dbReference type="Pfam" id="PF17197">
    <property type="entry name" value="DUF5134"/>
    <property type="match status" value="1"/>
</dbReference>
<name>A0ABN1T7Z4_9ACTN</name>
<proteinExistence type="predicted"/>
<keyword evidence="2" id="KW-1133">Transmembrane helix</keyword>
<comment type="caution">
    <text evidence="3">The sequence shown here is derived from an EMBL/GenBank/DDBJ whole genome shotgun (WGS) entry which is preliminary data.</text>
</comment>
<evidence type="ECO:0008006" key="5">
    <source>
        <dbReference type="Google" id="ProtNLM"/>
    </source>
</evidence>
<gene>
    <name evidence="3" type="ORF">GCM10009665_76250</name>
</gene>